<reference evidence="2" key="1">
    <citation type="submission" date="2018-11" db="EMBL/GenBank/DDBJ databases">
        <title>Chitinophaga lutea sp.nov., isolate from arsenic contaminated soil.</title>
        <authorList>
            <person name="Zong Y."/>
        </authorList>
    </citation>
    <scope>NUCLEOTIDE SEQUENCE [LARGE SCALE GENOMIC DNA]</scope>
    <source>
        <strain evidence="2">YLT18</strain>
    </source>
</reference>
<name>A0A3N4MS49_9BACT</name>
<accession>A0A3N4MS49</accession>
<keyword evidence="2" id="KW-1185">Reference proteome</keyword>
<dbReference type="RefSeq" id="WP_120514233.1">
    <property type="nucleotide sequence ID" value="NZ_QXZY01000001.1"/>
</dbReference>
<gene>
    <name evidence="1" type="ORF">EG028_01320</name>
</gene>
<sequence>MKKKEWNYTLHIIFDGKSSEPNGIRMYFDDLRCAFNTLFEQNHDQFIPQDEYLPPVDGKGREAYIMSRDGEKELVVRARLHSMIKDDSLPSTPAIYYHFPKGPAAFQKQVRVKLNQFRDYNPALPFFPVHYLVNENGIRKKESLAFRFLKKQAKIESQNLLSVLVTNKHFGNSFTGNRKVSELEYQEQFYYKDIQEAMKHILSLDMNRLNEYVAWENNLSGFYNNVSLLQEEYRIGELFSITNVNSGKPGIFYTNRASRHYEAINTALSVLPKSKDFSSTFQVGAYNDLFTNARPLKELEQTIYLQKAVPERIQPRKSNAVPVKQKGRSPRM</sequence>
<dbReference type="OrthoDB" id="10018954at2"/>
<evidence type="ECO:0000313" key="1">
    <source>
        <dbReference type="EMBL" id="RPD42960.1"/>
    </source>
</evidence>
<dbReference type="Proteomes" id="UP000279089">
    <property type="component" value="Unassembled WGS sequence"/>
</dbReference>
<proteinExistence type="predicted"/>
<protein>
    <submittedName>
        <fullName evidence="1">Uncharacterized protein</fullName>
    </submittedName>
</protein>
<dbReference type="AlphaFoldDB" id="A0A3N4MS49"/>
<comment type="caution">
    <text evidence="1">The sequence shown here is derived from an EMBL/GenBank/DDBJ whole genome shotgun (WGS) entry which is preliminary data.</text>
</comment>
<organism evidence="1 2">
    <name type="scientific">Chitinophaga barathri</name>
    <dbReference type="NCBI Taxonomy" id="1647451"/>
    <lineage>
        <taxon>Bacteria</taxon>
        <taxon>Pseudomonadati</taxon>
        <taxon>Bacteroidota</taxon>
        <taxon>Chitinophagia</taxon>
        <taxon>Chitinophagales</taxon>
        <taxon>Chitinophagaceae</taxon>
        <taxon>Chitinophaga</taxon>
    </lineage>
</organism>
<dbReference type="EMBL" id="RMBX01000001">
    <property type="protein sequence ID" value="RPD42960.1"/>
    <property type="molecule type" value="Genomic_DNA"/>
</dbReference>
<evidence type="ECO:0000313" key="2">
    <source>
        <dbReference type="Proteomes" id="UP000279089"/>
    </source>
</evidence>